<dbReference type="PROSITE" id="PS51257">
    <property type="entry name" value="PROKAR_LIPOPROTEIN"/>
    <property type="match status" value="1"/>
</dbReference>
<dbReference type="Proteomes" id="UP000799766">
    <property type="component" value="Unassembled WGS sequence"/>
</dbReference>
<feature type="compositionally biased region" description="Low complexity" evidence="1">
    <location>
        <begin position="37"/>
        <end position="48"/>
    </location>
</feature>
<protein>
    <submittedName>
        <fullName evidence="3">Uncharacterized protein</fullName>
    </submittedName>
</protein>
<proteinExistence type="predicted"/>
<keyword evidence="2" id="KW-0472">Membrane</keyword>
<reference evidence="3" key="1">
    <citation type="journal article" date="2020" name="Stud. Mycol.">
        <title>101 Dothideomycetes genomes: a test case for predicting lifestyles and emergence of pathogens.</title>
        <authorList>
            <person name="Haridas S."/>
            <person name="Albert R."/>
            <person name="Binder M."/>
            <person name="Bloem J."/>
            <person name="Labutti K."/>
            <person name="Salamov A."/>
            <person name="Andreopoulos B."/>
            <person name="Baker S."/>
            <person name="Barry K."/>
            <person name="Bills G."/>
            <person name="Bluhm B."/>
            <person name="Cannon C."/>
            <person name="Castanera R."/>
            <person name="Culley D."/>
            <person name="Daum C."/>
            <person name="Ezra D."/>
            <person name="Gonzalez J."/>
            <person name="Henrissat B."/>
            <person name="Kuo A."/>
            <person name="Liang C."/>
            <person name="Lipzen A."/>
            <person name="Lutzoni F."/>
            <person name="Magnuson J."/>
            <person name="Mondo S."/>
            <person name="Nolan M."/>
            <person name="Ohm R."/>
            <person name="Pangilinan J."/>
            <person name="Park H.-J."/>
            <person name="Ramirez L."/>
            <person name="Alfaro M."/>
            <person name="Sun H."/>
            <person name="Tritt A."/>
            <person name="Yoshinaga Y."/>
            <person name="Zwiers L.-H."/>
            <person name="Turgeon B."/>
            <person name="Goodwin S."/>
            <person name="Spatafora J."/>
            <person name="Crous P."/>
            <person name="Grigoriev I."/>
        </authorList>
    </citation>
    <scope>NUCLEOTIDE SEQUENCE</scope>
    <source>
        <strain evidence="3">ATCC 16933</strain>
    </source>
</reference>
<accession>A0A6A6NNT2</accession>
<feature type="region of interest" description="Disordered" evidence="1">
    <location>
        <begin position="37"/>
        <end position="73"/>
    </location>
</feature>
<organism evidence="3 4">
    <name type="scientific">Lineolata rhizophorae</name>
    <dbReference type="NCBI Taxonomy" id="578093"/>
    <lineage>
        <taxon>Eukaryota</taxon>
        <taxon>Fungi</taxon>
        <taxon>Dikarya</taxon>
        <taxon>Ascomycota</taxon>
        <taxon>Pezizomycotina</taxon>
        <taxon>Dothideomycetes</taxon>
        <taxon>Dothideomycetes incertae sedis</taxon>
        <taxon>Lineolatales</taxon>
        <taxon>Lineolataceae</taxon>
        <taxon>Lineolata</taxon>
    </lineage>
</organism>
<evidence type="ECO:0000256" key="2">
    <source>
        <dbReference type="SAM" id="Phobius"/>
    </source>
</evidence>
<dbReference type="AlphaFoldDB" id="A0A6A6NNT2"/>
<keyword evidence="2" id="KW-1133">Transmembrane helix</keyword>
<keyword evidence="2" id="KW-0812">Transmembrane</keyword>
<feature type="transmembrane region" description="Helical" evidence="2">
    <location>
        <begin position="12"/>
        <end position="31"/>
    </location>
</feature>
<sequence>MGGRSPLNETVTTAGSCFLGGLVACSALHGLRFGPRSRSLSRSGARRPIVSSDCNRPRDGVRKDPRWTSHGSALGSWNKRSAKLSRRRAMGGSCATAFVGCAFDLAWVSIATAAGCCGQDAWDVEVQHSYRASK</sequence>
<feature type="compositionally biased region" description="Basic and acidic residues" evidence="1">
    <location>
        <begin position="55"/>
        <end position="67"/>
    </location>
</feature>
<evidence type="ECO:0000313" key="3">
    <source>
        <dbReference type="EMBL" id="KAF2453366.1"/>
    </source>
</evidence>
<gene>
    <name evidence="3" type="ORF">BDY21DRAFT_129827</name>
</gene>
<dbReference type="EMBL" id="MU001698">
    <property type="protein sequence ID" value="KAF2453366.1"/>
    <property type="molecule type" value="Genomic_DNA"/>
</dbReference>
<evidence type="ECO:0000313" key="4">
    <source>
        <dbReference type="Proteomes" id="UP000799766"/>
    </source>
</evidence>
<name>A0A6A6NNT2_9PEZI</name>
<keyword evidence="4" id="KW-1185">Reference proteome</keyword>
<feature type="transmembrane region" description="Helical" evidence="2">
    <location>
        <begin position="89"/>
        <end position="110"/>
    </location>
</feature>
<evidence type="ECO:0000256" key="1">
    <source>
        <dbReference type="SAM" id="MobiDB-lite"/>
    </source>
</evidence>